<feature type="active site" evidence="7 8">
    <location>
        <position position="165"/>
    </location>
</feature>
<feature type="domain" description="Semialdehyde dehydrogenase NAD-binding" evidence="9">
    <location>
        <begin position="10"/>
        <end position="155"/>
    </location>
</feature>
<keyword evidence="2 7" id="KW-0055">Arginine biosynthesis</keyword>
<evidence type="ECO:0000313" key="10">
    <source>
        <dbReference type="EMBL" id="PZP88834.1"/>
    </source>
</evidence>
<dbReference type="Proteomes" id="UP000248606">
    <property type="component" value="Unassembled WGS sequence"/>
</dbReference>
<dbReference type="InterPro" id="IPR058924">
    <property type="entry name" value="AGPR_dimerisation_dom"/>
</dbReference>
<dbReference type="CDD" id="cd23934">
    <property type="entry name" value="AGPR_1_C"/>
    <property type="match status" value="1"/>
</dbReference>
<comment type="similarity">
    <text evidence="7">Belongs to the NAGSA dehydrogenase family. Type 1 subfamily.</text>
</comment>
<dbReference type="InterPro" id="IPR000534">
    <property type="entry name" value="Semialdehyde_DH_NAD-bd"/>
</dbReference>
<name>A0A2W5IEP0_9ACTN</name>
<keyword evidence="4 7" id="KW-0521">NADP</keyword>
<dbReference type="AlphaFoldDB" id="A0A2W5IEP0"/>
<dbReference type="PROSITE" id="PS01224">
    <property type="entry name" value="ARGC"/>
    <property type="match status" value="1"/>
</dbReference>
<gene>
    <name evidence="7" type="primary">argC</name>
    <name evidence="10" type="ORF">DI579_04990</name>
</gene>
<dbReference type="Pfam" id="PF22698">
    <property type="entry name" value="Semialdhyde_dhC_1"/>
    <property type="match status" value="1"/>
</dbReference>
<dbReference type="CDD" id="cd24148">
    <property type="entry name" value="AGPR_1_actinobacAGPR_like"/>
    <property type="match status" value="1"/>
</dbReference>
<protein>
    <recommendedName>
        <fullName evidence="7">N-acetyl-gamma-glutamyl-phosphate reductase</fullName>
        <shortName evidence="7">AGPR</shortName>
        <ecNumber evidence="7">1.2.1.38</ecNumber>
    </recommendedName>
    <alternativeName>
        <fullName evidence="7">N-acetyl-glutamate semialdehyde dehydrogenase</fullName>
        <shortName evidence="7">NAGSA dehydrogenase</shortName>
    </alternativeName>
</protein>
<evidence type="ECO:0000256" key="8">
    <source>
        <dbReference type="PROSITE-ProRule" id="PRU10010"/>
    </source>
</evidence>
<dbReference type="EC" id="1.2.1.38" evidence="7"/>
<organism evidence="10 11">
    <name type="scientific">Lawsonella clevelandensis</name>
    <dbReference type="NCBI Taxonomy" id="1528099"/>
    <lineage>
        <taxon>Bacteria</taxon>
        <taxon>Bacillati</taxon>
        <taxon>Actinomycetota</taxon>
        <taxon>Actinomycetes</taxon>
        <taxon>Mycobacteriales</taxon>
        <taxon>Lawsonellaceae</taxon>
        <taxon>Lawsonella</taxon>
    </lineage>
</organism>
<keyword evidence="3 7" id="KW-0028">Amino-acid biosynthesis</keyword>
<comment type="function">
    <text evidence="7">Catalyzes the NADPH-dependent reduction of N-acetyl-5-glutamyl phosphate to yield N-acetyl-L-glutamate 5-semialdehyde.</text>
</comment>
<sequence>MMNNQRMSITVAIAGATGYAGSEILRLLLTHPAYQNGELVIGALCANSNAGQKVGEFHPHLAPLADRIFAETSIDTLSGHDVVFMALPHGHSGPLAKDLAEAAKSRGEQAPIVIDCAADFRLRDDKAWEKWYQCAYQGAWTYGLPELPGHRDAISHARTVAVPGCFPTGATLALYPAVQAGITAGDLSVVSFSGTSGAGKGAKVANLHAEVCGSAKAYNVAGRHRHTPEILQNMQELTEQDITVSFTPVLAPMTRGILTTAFATTTSSPEAVQQLYEEAYRNEPFVQVLPYGQQPQSKSVIGSNNVQIAVDVDTAAKRLVITAVIDNLVKGTAGAAVQCMNLMLGWPETSGLYTVGLAP</sequence>
<dbReference type="InterPro" id="IPR036291">
    <property type="entry name" value="NAD(P)-bd_dom_sf"/>
</dbReference>
<proteinExistence type="inferred from homology"/>
<dbReference type="Gene3D" id="3.40.50.720">
    <property type="entry name" value="NAD(P)-binding Rossmann-like Domain"/>
    <property type="match status" value="1"/>
</dbReference>
<evidence type="ECO:0000256" key="2">
    <source>
        <dbReference type="ARBA" id="ARBA00022571"/>
    </source>
</evidence>
<reference evidence="10 11" key="1">
    <citation type="submission" date="2017-08" db="EMBL/GenBank/DDBJ databases">
        <title>Infants hospitalized years apart are colonized by the same room-sourced microbial strains.</title>
        <authorList>
            <person name="Brooks B."/>
            <person name="Olm M.R."/>
            <person name="Firek B.A."/>
            <person name="Baker R."/>
            <person name="Thomas B.C."/>
            <person name="Morowitz M.J."/>
            <person name="Banfield J.F."/>
        </authorList>
    </citation>
    <scope>NUCLEOTIDE SEQUENCE [LARGE SCALE GENOMIC DNA]</scope>
    <source>
        <strain evidence="10">S2_006_000_R1_57</strain>
    </source>
</reference>
<dbReference type="InterPro" id="IPR023013">
    <property type="entry name" value="AGPR_AS"/>
</dbReference>
<comment type="caution">
    <text evidence="10">The sequence shown here is derived from an EMBL/GenBank/DDBJ whole genome shotgun (WGS) entry which is preliminary data.</text>
</comment>
<dbReference type="SUPFAM" id="SSF55347">
    <property type="entry name" value="Glyceraldehyde-3-phosphate dehydrogenase-like, C-terminal domain"/>
    <property type="match status" value="1"/>
</dbReference>
<dbReference type="GO" id="GO:0070401">
    <property type="term" value="F:NADP+ binding"/>
    <property type="evidence" value="ECO:0007669"/>
    <property type="project" value="InterPro"/>
</dbReference>
<evidence type="ECO:0000259" key="9">
    <source>
        <dbReference type="SMART" id="SM00859"/>
    </source>
</evidence>
<dbReference type="GO" id="GO:0003942">
    <property type="term" value="F:N-acetyl-gamma-glutamyl-phosphate reductase activity"/>
    <property type="evidence" value="ECO:0007669"/>
    <property type="project" value="UniProtKB-UniRule"/>
</dbReference>
<dbReference type="NCBIfam" id="TIGR01850">
    <property type="entry name" value="argC"/>
    <property type="match status" value="1"/>
</dbReference>
<accession>A0A2W5IEP0</accession>
<dbReference type="HAMAP" id="MF_00150">
    <property type="entry name" value="ArgC_type1"/>
    <property type="match status" value="1"/>
</dbReference>
<dbReference type="UniPathway" id="UPA00068">
    <property type="reaction ID" value="UER00108"/>
</dbReference>
<keyword evidence="7" id="KW-0963">Cytoplasm</keyword>
<evidence type="ECO:0000256" key="5">
    <source>
        <dbReference type="ARBA" id="ARBA00023002"/>
    </source>
</evidence>
<evidence type="ECO:0000313" key="11">
    <source>
        <dbReference type="Proteomes" id="UP000248606"/>
    </source>
</evidence>
<evidence type="ECO:0000256" key="6">
    <source>
        <dbReference type="ARBA" id="ARBA00050557"/>
    </source>
</evidence>
<dbReference type="EMBL" id="QFOZ01000006">
    <property type="protein sequence ID" value="PZP88834.1"/>
    <property type="molecule type" value="Genomic_DNA"/>
</dbReference>
<dbReference type="SUPFAM" id="SSF51735">
    <property type="entry name" value="NAD(P)-binding Rossmann-fold domains"/>
    <property type="match status" value="1"/>
</dbReference>
<keyword evidence="5 7" id="KW-0560">Oxidoreductase</keyword>
<dbReference type="FunFam" id="3.30.360.10:FF:000014">
    <property type="entry name" value="N-acetyl-gamma-glutamyl-phosphate reductase"/>
    <property type="match status" value="1"/>
</dbReference>
<comment type="pathway">
    <text evidence="1 7">Amino-acid biosynthesis; L-arginine biosynthesis; N(2)-acetyl-L-ornithine from L-glutamate: step 3/4.</text>
</comment>
<dbReference type="Pfam" id="PF01118">
    <property type="entry name" value="Semialdhyde_dh"/>
    <property type="match status" value="1"/>
</dbReference>
<dbReference type="GO" id="GO:0006526">
    <property type="term" value="P:L-arginine biosynthetic process"/>
    <property type="evidence" value="ECO:0007669"/>
    <property type="project" value="UniProtKB-UniRule"/>
</dbReference>
<dbReference type="SMART" id="SM00859">
    <property type="entry name" value="Semialdhyde_dh"/>
    <property type="match status" value="1"/>
</dbReference>
<evidence type="ECO:0000256" key="7">
    <source>
        <dbReference type="HAMAP-Rule" id="MF_00150"/>
    </source>
</evidence>
<dbReference type="InterPro" id="IPR000706">
    <property type="entry name" value="AGPR_type-1"/>
</dbReference>
<evidence type="ECO:0000256" key="4">
    <source>
        <dbReference type="ARBA" id="ARBA00022857"/>
    </source>
</evidence>
<dbReference type="GO" id="GO:0051287">
    <property type="term" value="F:NAD binding"/>
    <property type="evidence" value="ECO:0007669"/>
    <property type="project" value="InterPro"/>
</dbReference>
<dbReference type="InterPro" id="IPR050085">
    <property type="entry name" value="AGPR"/>
</dbReference>
<evidence type="ECO:0000256" key="1">
    <source>
        <dbReference type="ARBA" id="ARBA00004862"/>
    </source>
</evidence>
<dbReference type="PANTHER" id="PTHR32338:SF10">
    <property type="entry name" value="N-ACETYL-GAMMA-GLUTAMYL-PHOSPHATE REDUCTASE, CHLOROPLASTIC-RELATED"/>
    <property type="match status" value="1"/>
</dbReference>
<comment type="subcellular location">
    <subcellularLocation>
        <location evidence="7">Cytoplasm</location>
    </subcellularLocation>
</comment>
<dbReference type="Gene3D" id="3.30.360.10">
    <property type="entry name" value="Dihydrodipicolinate Reductase, domain 2"/>
    <property type="match status" value="1"/>
</dbReference>
<dbReference type="GO" id="GO:0005737">
    <property type="term" value="C:cytoplasm"/>
    <property type="evidence" value="ECO:0007669"/>
    <property type="project" value="UniProtKB-SubCell"/>
</dbReference>
<dbReference type="PANTHER" id="PTHR32338">
    <property type="entry name" value="N-ACETYL-GAMMA-GLUTAMYL-PHOSPHATE REDUCTASE, CHLOROPLASTIC-RELATED-RELATED"/>
    <property type="match status" value="1"/>
</dbReference>
<evidence type="ECO:0000256" key="3">
    <source>
        <dbReference type="ARBA" id="ARBA00022605"/>
    </source>
</evidence>
<comment type="catalytic activity">
    <reaction evidence="6 7">
        <text>N-acetyl-L-glutamate 5-semialdehyde + phosphate + NADP(+) = N-acetyl-L-glutamyl 5-phosphate + NADPH + H(+)</text>
        <dbReference type="Rhea" id="RHEA:21588"/>
        <dbReference type="ChEBI" id="CHEBI:15378"/>
        <dbReference type="ChEBI" id="CHEBI:29123"/>
        <dbReference type="ChEBI" id="CHEBI:43474"/>
        <dbReference type="ChEBI" id="CHEBI:57783"/>
        <dbReference type="ChEBI" id="CHEBI:57936"/>
        <dbReference type="ChEBI" id="CHEBI:58349"/>
        <dbReference type="EC" id="1.2.1.38"/>
    </reaction>
</comment>